<keyword evidence="1" id="KW-0245">EGF-like domain</keyword>
<comment type="caution">
    <text evidence="1">Lacks conserved residue(s) required for the propagation of feature annotation.</text>
</comment>
<dbReference type="InterPro" id="IPR000742">
    <property type="entry name" value="EGF"/>
</dbReference>
<evidence type="ECO:0000313" key="3">
    <source>
        <dbReference type="EMBL" id="RMX37868.1"/>
    </source>
</evidence>
<name>A0A3M6T983_POCDA</name>
<dbReference type="Proteomes" id="UP000275408">
    <property type="component" value="Unassembled WGS sequence"/>
</dbReference>
<gene>
    <name evidence="3" type="ORF">pdam_00007086</name>
</gene>
<evidence type="ECO:0000259" key="2">
    <source>
        <dbReference type="PROSITE" id="PS50026"/>
    </source>
</evidence>
<evidence type="ECO:0000313" key="4">
    <source>
        <dbReference type="Proteomes" id="UP000275408"/>
    </source>
</evidence>
<organism evidence="3 4">
    <name type="scientific">Pocillopora damicornis</name>
    <name type="common">Cauliflower coral</name>
    <name type="synonym">Millepora damicornis</name>
    <dbReference type="NCBI Taxonomy" id="46731"/>
    <lineage>
        <taxon>Eukaryota</taxon>
        <taxon>Metazoa</taxon>
        <taxon>Cnidaria</taxon>
        <taxon>Anthozoa</taxon>
        <taxon>Hexacorallia</taxon>
        <taxon>Scleractinia</taxon>
        <taxon>Astrocoeniina</taxon>
        <taxon>Pocilloporidae</taxon>
        <taxon>Pocillopora</taxon>
    </lineage>
</organism>
<dbReference type="SUPFAM" id="SSF57196">
    <property type="entry name" value="EGF/Laminin"/>
    <property type="match status" value="1"/>
</dbReference>
<dbReference type="Gene3D" id="2.10.25.10">
    <property type="entry name" value="Laminin"/>
    <property type="match status" value="1"/>
</dbReference>
<keyword evidence="1" id="KW-1015">Disulfide bond</keyword>
<keyword evidence="4" id="KW-1185">Reference proteome</keyword>
<proteinExistence type="predicted"/>
<dbReference type="AlphaFoldDB" id="A0A3M6T983"/>
<sequence>MNAGAEDRHKNLSGRILFLLKNACARNPCRNNATCQAGFTRRDYQCLCAFGSGFEGHDCDRVSKLNVWPFLI</sequence>
<dbReference type="PROSITE" id="PS50026">
    <property type="entry name" value="EGF_3"/>
    <property type="match status" value="1"/>
</dbReference>
<reference evidence="3 4" key="1">
    <citation type="journal article" date="2018" name="Sci. Rep.">
        <title>Comparative analysis of the Pocillopora damicornis genome highlights role of immune system in coral evolution.</title>
        <authorList>
            <person name="Cunning R."/>
            <person name="Bay R.A."/>
            <person name="Gillette P."/>
            <person name="Baker A.C."/>
            <person name="Traylor-Knowles N."/>
        </authorList>
    </citation>
    <scope>NUCLEOTIDE SEQUENCE [LARGE SCALE GENOMIC DNA]</scope>
    <source>
        <strain evidence="3">RSMAS</strain>
        <tissue evidence="3">Whole animal</tissue>
    </source>
</reference>
<feature type="disulfide bond" evidence="1">
    <location>
        <begin position="29"/>
        <end position="46"/>
    </location>
</feature>
<evidence type="ECO:0000256" key="1">
    <source>
        <dbReference type="PROSITE-ProRule" id="PRU00076"/>
    </source>
</evidence>
<accession>A0A3M6T983</accession>
<dbReference type="EMBL" id="RCHS01004067">
    <property type="protein sequence ID" value="RMX37868.1"/>
    <property type="molecule type" value="Genomic_DNA"/>
</dbReference>
<feature type="domain" description="EGF-like" evidence="2">
    <location>
        <begin position="20"/>
        <end position="60"/>
    </location>
</feature>
<protein>
    <recommendedName>
        <fullName evidence="2">EGF-like domain-containing protein</fullName>
    </recommendedName>
</protein>
<comment type="caution">
    <text evidence="3">The sequence shown here is derived from an EMBL/GenBank/DDBJ whole genome shotgun (WGS) entry which is preliminary data.</text>
</comment>
<dbReference type="Pfam" id="PF00008">
    <property type="entry name" value="EGF"/>
    <property type="match status" value="1"/>
</dbReference>